<dbReference type="PANTHER" id="PTHR14972">
    <property type="entry name" value="AGAP011572-PA"/>
    <property type="match status" value="1"/>
</dbReference>
<dbReference type="Proteomes" id="UP000006718">
    <property type="component" value="Chromosome 12"/>
</dbReference>
<evidence type="ECO:0000256" key="2">
    <source>
        <dbReference type="SAM" id="MobiDB-lite"/>
    </source>
</evidence>
<dbReference type="GeneTree" id="ENSGT00950000183046"/>
<reference evidence="4" key="1">
    <citation type="journal article" date="2007" name="Science">
        <title>Evolutionary and biomedical insights from the rhesus macaque genome.</title>
        <authorList>
            <person name="Gibbs R.A."/>
            <person name="Rogers J."/>
            <person name="Katze M.G."/>
            <person name="Bumgarner R."/>
            <person name="Weinstock G.M."/>
            <person name="Mardis E.R."/>
            <person name="Remington K.A."/>
            <person name="Strausberg R.L."/>
            <person name="Venter J.C."/>
            <person name="Wilson R.K."/>
            <person name="Batzer M.A."/>
            <person name="Bustamante C.D."/>
            <person name="Eichler E.E."/>
            <person name="Hahn M.W."/>
            <person name="Hardison R.C."/>
            <person name="Makova K.D."/>
            <person name="Miller W."/>
            <person name="Milosavljevic A."/>
            <person name="Palermo R.E."/>
            <person name="Siepel A."/>
            <person name="Sikela J.M."/>
            <person name="Attaway T."/>
            <person name="Bell S."/>
            <person name="Bernard K.E."/>
            <person name="Buhay C.J."/>
            <person name="Chandrabose M.N."/>
            <person name="Dao M."/>
            <person name="Davis C."/>
            <person name="Delehaunty K.D."/>
            <person name="Ding Y."/>
            <person name="Dinh H.H."/>
            <person name="Dugan-Rocha S."/>
            <person name="Fulton L.A."/>
            <person name="Gabisi R.A."/>
            <person name="Garner T.T."/>
            <person name="Godfrey J."/>
            <person name="Hawes A.C."/>
            <person name="Hernandez J."/>
            <person name="Hines S."/>
            <person name="Holder M."/>
            <person name="Hume J."/>
            <person name="Jhangiani S.N."/>
            <person name="Joshi V."/>
            <person name="Khan Z.M."/>
            <person name="Kirkness E.F."/>
            <person name="Cree A."/>
            <person name="Fowler R.G."/>
            <person name="Lee S."/>
            <person name="Lewis L.R."/>
            <person name="Li Z."/>
            <person name="Liu Y.-S."/>
            <person name="Moore S.M."/>
            <person name="Muzny D."/>
            <person name="Nazareth L.V."/>
            <person name="Ngo D.N."/>
            <person name="Okwuonu G.O."/>
            <person name="Pai G."/>
            <person name="Parker D."/>
            <person name="Paul H.A."/>
            <person name="Pfannkoch C."/>
            <person name="Pohl C.S."/>
            <person name="Rogers Y.-H.C."/>
            <person name="Ruiz S.J."/>
            <person name="Sabo A."/>
            <person name="Santibanez J."/>
            <person name="Schneider B.W."/>
            <person name="Smith S.M."/>
            <person name="Sodergren E."/>
            <person name="Svatek A.F."/>
            <person name="Utterback T.R."/>
            <person name="Vattathil S."/>
            <person name="Warren W."/>
            <person name="White C.S."/>
            <person name="Chinwalla A.T."/>
            <person name="Feng Y."/>
            <person name="Halpern A.L."/>
            <person name="Hillier L.W."/>
            <person name="Huang X."/>
            <person name="Minx P."/>
            <person name="Nelson J.O."/>
            <person name="Pepin K.H."/>
            <person name="Qin X."/>
            <person name="Sutton G.G."/>
            <person name="Venter E."/>
            <person name="Walenz B.P."/>
            <person name="Wallis J.W."/>
            <person name="Worley K.C."/>
            <person name="Yang S.-P."/>
            <person name="Jones S.M."/>
            <person name="Marra M.A."/>
            <person name="Rocchi M."/>
            <person name="Schein J.E."/>
            <person name="Baertsch R."/>
            <person name="Clarke L."/>
            <person name="Csuros M."/>
            <person name="Glasscock J."/>
            <person name="Harris R.A."/>
            <person name="Havlak P."/>
            <person name="Jackson A.R."/>
            <person name="Jiang H."/>
            <person name="Liu Y."/>
            <person name="Messina D.N."/>
            <person name="Shen Y."/>
            <person name="Song H.X.-Z."/>
            <person name="Wylie T."/>
            <person name="Zhang L."/>
            <person name="Birney E."/>
            <person name="Han K."/>
            <person name="Konkel M.K."/>
            <person name="Lee J."/>
            <person name="Smit A.F.A."/>
            <person name="Ullmer B."/>
            <person name="Wang H."/>
            <person name="Xing J."/>
            <person name="Burhans R."/>
            <person name="Cheng Z."/>
            <person name="Karro J.E."/>
            <person name="Ma J."/>
            <person name="Raney B."/>
            <person name="She X."/>
            <person name="Cox M.J."/>
            <person name="Demuth J.P."/>
            <person name="Dumas L.J."/>
            <person name="Han S.-G."/>
            <person name="Hopkins J."/>
            <person name="Karimpour-Fard A."/>
            <person name="Kim Y.H."/>
            <person name="Pollack J.R."/>
            <person name="Vinar T."/>
            <person name="Addo-Quaye C."/>
            <person name="Degenhardt J."/>
            <person name="Denby A."/>
            <person name="Hubisz M.J."/>
            <person name="Indap A."/>
            <person name="Kosiol C."/>
            <person name="Lahn B.T."/>
            <person name="Lawson H.A."/>
            <person name="Marklein A."/>
            <person name="Nielsen R."/>
            <person name="Vallender E.J."/>
            <person name="Clark A.G."/>
            <person name="Ferguson B."/>
            <person name="Hernandez R.D."/>
            <person name="Hirani K."/>
            <person name="Kehrer-Sawatzki H."/>
            <person name="Kolb J."/>
            <person name="Patil S."/>
            <person name="Pu L.-L."/>
            <person name="Ren Y."/>
            <person name="Smith D.G."/>
            <person name="Wheeler D.A."/>
            <person name="Schenck I."/>
            <person name="Ball E.V."/>
            <person name="Chen R."/>
            <person name="Cooper D.N."/>
            <person name="Giardine B."/>
            <person name="Hsu F."/>
            <person name="Kent W.J."/>
            <person name="Lesk A."/>
            <person name="Nelson D.L."/>
            <person name="O'brien W.E."/>
            <person name="Pruefer K."/>
            <person name="Stenson P.D."/>
            <person name="Wallace J.C."/>
            <person name="Ke H."/>
            <person name="Liu X.-M."/>
            <person name="Wang P."/>
            <person name="Xiang A.P."/>
            <person name="Yang F."/>
            <person name="Barber G.P."/>
            <person name="Haussler D."/>
            <person name="Karolchik D."/>
            <person name="Kern A.D."/>
            <person name="Kuhn R.M."/>
            <person name="Smith K.E."/>
            <person name="Zwieg A.S."/>
        </authorList>
    </citation>
    <scope>NUCLEOTIDE SEQUENCE [LARGE SCALE GENOMIC DNA]</scope>
    <source>
        <strain evidence="4">17573</strain>
    </source>
</reference>
<feature type="compositionally biased region" description="Basic residues" evidence="2">
    <location>
        <begin position="290"/>
        <end position="300"/>
    </location>
</feature>
<feature type="compositionally biased region" description="Low complexity" evidence="2">
    <location>
        <begin position="106"/>
        <end position="134"/>
    </location>
</feature>
<dbReference type="Pfam" id="PF15388">
    <property type="entry name" value="FAM117"/>
    <property type="match status" value="1"/>
</dbReference>
<evidence type="ECO:0000313" key="4">
    <source>
        <dbReference type="Proteomes" id="UP000006718"/>
    </source>
</evidence>
<keyword evidence="4" id="KW-1185">Reference proteome</keyword>
<sequence length="539" mass="56422">MSQRVRRNGSPTPAGSLGGGAVATAGGPGSRLQPMRATVPFQLKQQQQHGSPTRSGGGGGGGGNNNGGCCGGASGPAGGGGGPRTALRSTSPTRGGGNAAARTSPTVATQTGASATSTRGTSPTRGAAPGARGSPPRPPPPPPLLGTVSSPSSSPTHLWTGEVSAAPPPARVRHRRRSPEQSRSSPEKRSPSAPVCKAGDKTRQPSSSPSSIIRRTSSLDTLAAPYLAGHWPRDSHGQAAPCMRDKATQTESAWAEEYSEKKKGSHKRSASWGSTDQLKEIAKLRQQLQRSKHSSRHHRDKERQSPFHGNHAAINQCQPQDIPDGHRAPPPLVQRSSSTRSIDTQTPGGADRGSNNSSRSQSVSPTSFLTISNEGSEESPCSADDLLVDPRDKENGNNSPLPKYATSPKPNNSYMFKREPPEGCERVKVFEECSPKQLHEIPAFYCPDKNKVNFIPKSGSAFCLVSILKPLLPTPDLTLKGSGHSLTVTTGMATTLLQPIAVASLSTNTEQDRVSRGTSTVMPSASLLPPPEPIEEAEG</sequence>
<feature type="compositionally biased region" description="Gly residues" evidence="2">
    <location>
        <begin position="55"/>
        <end position="83"/>
    </location>
</feature>
<feature type="compositionally biased region" description="Pro residues" evidence="2">
    <location>
        <begin position="135"/>
        <end position="144"/>
    </location>
</feature>
<feature type="compositionally biased region" description="Polar residues" evidence="2">
    <location>
        <begin position="334"/>
        <end position="347"/>
    </location>
</feature>
<dbReference type="ExpressionAtlas" id="A0A5F8ALK8">
    <property type="expression patterns" value="baseline"/>
</dbReference>
<proteinExistence type="predicted"/>
<reference evidence="3" key="2">
    <citation type="submission" date="2019-01" db="EMBL/GenBank/DDBJ databases">
        <authorList>
            <person name="Graves T."/>
            <person name="Eichler E.E."/>
            <person name="Wilson R.K."/>
        </authorList>
    </citation>
    <scope>NUCLEOTIDE SEQUENCE [LARGE SCALE GENOMIC DNA]</scope>
    <source>
        <strain evidence="3">17573</strain>
    </source>
</reference>
<evidence type="ECO:0000256" key="1">
    <source>
        <dbReference type="ARBA" id="ARBA00022553"/>
    </source>
</evidence>
<evidence type="ECO:0000313" key="3">
    <source>
        <dbReference type="Ensembl" id="ENSMMUP00000078805.1"/>
    </source>
</evidence>
<reference evidence="3" key="4">
    <citation type="submission" date="2025-09" db="UniProtKB">
        <authorList>
            <consortium name="Ensembl"/>
        </authorList>
    </citation>
    <scope>IDENTIFICATION</scope>
    <source>
        <strain evidence="3">17573</strain>
    </source>
</reference>
<feature type="region of interest" description="Disordered" evidence="2">
    <location>
        <begin position="507"/>
        <end position="539"/>
    </location>
</feature>
<feature type="region of interest" description="Disordered" evidence="2">
    <location>
        <begin position="1"/>
        <end position="413"/>
    </location>
</feature>
<accession>A0A5F8ALK8</accession>
<gene>
    <name evidence="3 5" type="primary">FAM117B</name>
</gene>
<reference evidence="3" key="3">
    <citation type="submission" date="2025-08" db="UniProtKB">
        <authorList>
            <consortium name="Ensembl"/>
        </authorList>
    </citation>
    <scope>IDENTIFICATION</scope>
    <source>
        <strain evidence="3">17573</strain>
    </source>
</reference>
<feature type="compositionally biased region" description="Low complexity" evidence="2">
    <location>
        <begin position="145"/>
        <end position="156"/>
    </location>
</feature>
<dbReference type="AlphaFoldDB" id="A0A5F8ALK8"/>
<dbReference type="Bgee" id="ENSMMUG00000021152">
    <property type="expression patterns" value="Expressed in dorsolateral prefrontal cortex and 19 other cell types or tissues"/>
</dbReference>
<dbReference type="InterPro" id="IPR026642">
    <property type="entry name" value="Glcci1/FAM117"/>
</dbReference>
<protein>
    <submittedName>
        <fullName evidence="3">Family with sequence similarity 117 member B</fullName>
    </submittedName>
</protein>
<feature type="compositionally biased region" description="Low complexity" evidence="2">
    <location>
        <begin position="205"/>
        <end position="218"/>
    </location>
</feature>
<dbReference type="PANTHER" id="PTHR14972:SF6">
    <property type="entry name" value="PROTEIN FAM117B"/>
    <property type="match status" value="1"/>
</dbReference>
<dbReference type="SMR" id="A0A5F8ALK8"/>
<feature type="compositionally biased region" description="Low complexity" evidence="2">
    <location>
        <begin position="354"/>
        <end position="367"/>
    </location>
</feature>
<evidence type="ECO:0000313" key="5">
    <source>
        <dbReference type="VGNC" id="VGNC:99361"/>
    </source>
</evidence>
<keyword evidence="1" id="KW-0597">Phosphoprotein</keyword>
<dbReference type="VGNC" id="VGNC:99361">
    <property type="gene designation" value="FAM117B"/>
</dbReference>
<name>A0A5F8ALK8_MACMU</name>
<organism evidence="3 4">
    <name type="scientific">Macaca mulatta</name>
    <name type="common">Rhesus macaque</name>
    <dbReference type="NCBI Taxonomy" id="9544"/>
    <lineage>
        <taxon>Eukaryota</taxon>
        <taxon>Metazoa</taxon>
        <taxon>Chordata</taxon>
        <taxon>Craniata</taxon>
        <taxon>Vertebrata</taxon>
        <taxon>Euteleostomi</taxon>
        <taxon>Mammalia</taxon>
        <taxon>Eutheria</taxon>
        <taxon>Euarchontoglires</taxon>
        <taxon>Primates</taxon>
        <taxon>Haplorrhini</taxon>
        <taxon>Catarrhini</taxon>
        <taxon>Cercopithecidae</taxon>
        <taxon>Cercopithecinae</taxon>
        <taxon>Macaca</taxon>
    </lineage>
</organism>
<dbReference type="Ensembl" id="ENSMMUT00000097345.1">
    <property type="protein sequence ID" value="ENSMMUP00000078805.1"/>
    <property type="gene ID" value="ENSMMUG00000021152.4"/>
</dbReference>
<dbReference type="VEuPathDB" id="HostDB:ENSMMUG00000021152"/>
<feature type="compositionally biased region" description="Gly residues" evidence="2">
    <location>
        <begin position="16"/>
        <end position="29"/>
    </location>
</feature>